<reference evidence="1" key="1">
    <citation type="journal article" date="2019" name="Sci. Rep.">
        <title>Draft genome of Tanacetum cinerariifolium, the natural source of mosquito coil.</title>
        <authorList>
            <person name="Yamashiro T."/>
            <person name="Shiraishi A."/>
            <person name="Satake H."/>
            <person name="Nakayama K."/>
        </authorList>
    </citation>
    <scope>NUCLEOTIDE SEQUENCE</scope>
</reference>
<feature type="non-terminal residue" evidence="1">
    <location>
        <position position="1"/>
    </location>
</feature>
<accession>A0A699IET0</accession>
<gene>
    <name evidence="1" type="ORF">Tci_519428</name>
</gene>
<evidence type="ECO:0000313" key="1">
    <source>
        <dbReference type="EMBL" id="GEZ47455.1"/>
    </source>
</evidence>
<protein>
    <submittedName>
        <fullName evidence="1">Kinesin-like protein KIN-UB isoform X2</fullName>
    </submittedName>
</protein>
<comment type="caution">
    <text evidence="1">The sequence shown here is derived from an EMBL/GenBank/DDBJ whole genome shotgun (WGS) entry which is preliminary data.</text>
</comment>
<name>A0A699IET0_TANCI</name>
<dbReference type="EMBL" id="BKCJ010283313">
    <property type="protein sequence ID" value="GEZ47455.1"/>
    <property type="molecule type" value="Genomic_DNA"/>
</dbReference>
<proteinExistence type="predicted"/>
<organism evidence="1">
    <name type="scientific">Tanacetum cinerariifolium</name>
    <name type="common">Dalmatian daisy</name>
    <name type="synonym">Chrysanthemum cinerariifolium</name>
    <dbReference type="NCBI Taxonomy" id="118510"/>
    <lineage>
        <taxon>Eukaryota</taxon>
        <taxon>Viridiplantae</taxon>
        <taxon>Streptophyta</taxon>
        <taxon>Embryophyta</taxon>
        <taxon>Tracheophyta</taxon>
        <taxon>Spermatophyta</taxon>
        <taxon>Magnoliopsida</taxon>
        <taxon>eudicotyledons</taxon>
        <taxon>Gunneridae</taxon>
        <taxon>Pentapetalae</taxon>
        <taxon>asterids</taxon>
        <taxon>campanulids</taxon>
        <taxon>Asterales</taxon>
        <taxon>Asteraceae</taxon>
        <taxon>Asteroideae</taxon>
        <taxon>Anthemideae</taxon>
        <taxon>Anthemidinae</taxon>
        <taxon>Tanacetum</taxon>
    </lineage>
</organism>
<dbReference type="AlphaFoldDB" id="A0A699IET0"/>
<sequence>ANQQLIMAKGGISLLSMTVAYVEDPSTLRMVARAIARLYRNGGGTRFECEVSSLPEMKKYST</sequence>